<dbReference type="AlphaFoldDB" id="A0A8D5FZ04"/>
<dbReference type="EMBL" id="AP024110">
    <property type="protein sequence ID" value="BCM24799.1"/>
    <property type="molecule type" value="Genomic_DNA"/>
</dbReference>
<evidence type="ECO:0000313" key="7">
    <source>
        <dbReference type="EMBL" id="BCM24799.1"/>
    </source>
</evidence>
<dbReference type="InterPro" id="IPR035965">
    <property type="entry name" value="PAS-like_dom_sf"/>
</dbReference>
<dbReference type="SMART" id="SM00052">
    <property type="entry name" value="EAL"/>
    <property type="match status" value="1"/>
</dbReference>
<dbReference type="SUPFAM" id="SSF55785">
    <property type="entry name" value="PYP-like sensor domain (PAS domain)"/>
    <property type="match status" value="4"/>
</dbReference>
<organism evidence="7 8">
    <name type="scientific">Methyloradius palustris</name>
    <dbReference type="NCBI Taxonomy" id="2778876"/>
    <lineage>
        <taxon>Bacteria</taxon>
        <taxon>Pseudomonadati</taxon>
        <taxon>Pseudomonadota</taxon>
        <taxon>Betaproteobacteria</taxon>
        <taxon>Nitrosomonadales</taxon>
        <taxon>Methylophilaceae</taxon>
        <taxon>Methyloradius</taxon>
    </lineage>
</organism>
<evidence type="ECO:0000259" key="6">
    <source>
        <dbReference type="PROSITE" id="PS50887"/>
    </source>
</evidence>
<evidence type="ECO:0008006" key="9">
    <source>
        <dbReference type="Google" id="ProtNLM"/>
    </source>
</evidence>
<dbReference type="Pfam" id="PF13426">
    <property type="entry name" value="PAS_9"/>
    <property type="match status" value="1"/>
</dbReference>
<proteinExistence type="predicted"/>
<dbReference type="PROSITE" id="PS50113">
    <property type="entry name" value="PAC"/>
    <property type="match status" value="2"/>
</dbReference>
<dbReference type="InterPro" id="IPR000160">
    <property type="entry name" value="GGDEF_dom"/>
</dbReference>
<dbReference type="Pfam" id="PF00989">
    <property type="entry name" value="PAS"/>
    <property type="match status" value="1"/>
</dbReference>
<dbReference type="InterPro" id="IPR043128">
    <property type="entry name" value="Rev_trsase/Diguanyl_cyclase"/>
</dbReference>
<dbReference type="GO" id="GO:0071732">
    <property type="term" value="P:cellular response to nitric oxide"/>
    <property type="evidence" value="ECO:0007669"/>
    <property type="project" value="UniProtKB-ARBA"/>
</dbReference>
<dbReference type="InterPro" id="IPR000700">
    <property type="entry name" value="PAS-assoc_C"/>
</dbReference>
<protein>
    <recommendedName>
        <fullName evidence="9">Diguanylate cyclase</fullName>
    </recommendedName>
</protein>
<evidence type="ECO:0000256" key="2">
    <source>
        <dbReference type="SAM" id="Phobius"/>
    </source>
</evidence>
<dbReference type="SUPFAM" id="SSF55073">
    <property type="entry name" value="Nucleotide cyclase"/>
    <property type="match status" value="1"/>
</dbReference>
<dbReference type="PROSITE" id="PS50112">
    <property type="entry name" value="PAS"/>
    <property type="match status" value="3"/>
</dbReference>
<dbReference type="SMART" id="SM00267">
    <property type="entry name" value="GGDEF"/>
    <property type="match status" value="1"/>
</dbReference>
<dbReference type="FunFam" id="3.30.70.270:FF:000001">
    <property type="entry name" value="Diguanylate cyclase domain protein"/>
    <property type="match status" value="1"/>
</dbReference>
<dbReference type="Gene3D" id="3.30.70.270">
    <property type="match status" value="1"/>
</dbReference>
<dbReference type="Gene3D" id="3.30.450.40">
    <property type="match status" value="1"/>
</dbReference>
<dbReference type="GO" id="GO:0071111">
    <property type="term" value="F:cyclic-guanylate-specific phosphodiesterase activity"/>
    <property type="evidence" value="ECO:0007669"/>
    <property type="project" value="UniProtKB-EC"/>
</dbReference>
<feature type="domain" description="GGDEF" evidence="6">
    <location>
        <begin position="800"/>
        <end position="934"/>
    </location>
</feature>
<dbReference type="RefSeq" id="WP_221765294.1">
    <property type="nucleotide sequence ID" value="NZ_AP024110.1"/>
</dbReference>
<dbReference type="Pfam" id="PF08448">
    <property type="entry name" value="PAS_4"/>
    <property type="match status" value="1"/>
</dbReference>
<gene>
    <name evidence="7" type="ORF">ZMTM_10580</name>
</gene>
<dbReference type="PANTHER" id="PTHR44757:SF2">
    <property type="entry name" value="BIOFILM ARCHITECTURE MAINTENANCE PROTEIN MBAA"/>
    <property type="match status" value="1"/>
</dbReference>
<dbReference type="GO" id="GO:0006355">
    <property type="term" value="P:regulation of DNA-templated transcription"/>
    <property type="evidence" value="ECO:0007669"/>
    <property type="project" value="InterPro"/>
</dbReference>
<dbReference type="InterPro" id="IPR029016">
    <property type="entry name" value="GAF-like_dom_sf"/>
</dbReference>
<accession>A0A8D5FZ04</accession>
<evidence type="ECO:0000259" key="5">
    <source>
        <dbReference type="PROSITE" id="PS50883"/>
    </source>
</evidence>
<dbReference type="SUPFAM" id="SSF55781">
    <property type="entry name" value="GAF domain-like"/>
    <property type="match status" value="1"/>
</dbReference>
<dbReference type="SUPFAM" id="SSF141868">
    <property type="entry name" value="EAL domain-like"/>
    <property type="match status" value="1"/>
</dbReference>
<feature type="domain" description="PAC" evidence="4">
    <location>
        <begin position="594"/>
        <end position="646"/>
    </location>
</feature>
<dbReference type="SMART" id="SM00086">
    <property type="entry name" value="PAC"/>
    <property type="match status" value="4"/>
</dbReference>
<dbReference type="InterPro" id="IPR029787">
    <property type="entry name" value="Nucleotide_cyclase"/>
</dbReference>
<dbReference type="InterPro" id="IPR000014">
    <property type="entry name" value="PAS"/>
</dbReference>
<dbReference type="NCBIfam" id="TIGR00229">
    <property type="entry name" value="sensory_box"/>
    <property type="match status" value="3"/>
</dbReference>
<dbReference type="Proteomes" id="UP000826722">
    <property type="component" value="Chromosome"/>
</dbReference>
<evidence type="ECO:0000313" key="8">
    <source>
        <dbReference type="Proteomes" id="UP000826722"/>
    </source>
</evidence>
<dbReference type="InterPro" id="IPR013656">
    <property type="entry name" value="PAS_4"/>
</dbReference>
<dbReference type="InterPro" id="IPR013767">
    <property type="entry name" value="PAS_fold"/>
</dbReference>
<feature type="domain" description="EAL" evidence="5">
    <location>
        <begin position="943"/>
        <end position="1197"/>
    </location>
</feature>
<keyword evidence="8" id="KW-1185">Reference proteome</keyword>
<evidence type="ECO:0000256" key="1">
    <source>
        <dbReference type="ARBA" id="ARBA00051114"/>
    </source>
</evidence>
<dbReference type="InterPro" id="IPR052155">
    <property type="entry name" value="Biofilm_reg_signaling"/>
</dbReference>
<dbReference type="Gene3D" id="3.20.20.450">
    <property type="entry name" value="EAL domain"/>
    <property type="match status" value="1"/>
</dbReference>
<dbReference type="FunFam" id="3.20.20.450:FF:000001">
    <property type="entry name" value="Cyclic di-GMP phosphodiesterase yahA"/>
    <property type="match status" value="1"/>
</dbReference>
<feature type="transmembrane region" description="Helical" evidence="2">
    <location>
        <begin position="46"/>
        <end position="69"/>
    </location>
</feature>
<dbReference type="NCBIfam" id="TIGR00254">
    <property type="entry name" value="GGDEF"/>
    <property type="match status" value="1"/>
</dbReference>
<evidence type="ECO:0000259" key="3">
    <source>
        <dbReference type="PROSITE" id="PS50112"/>
    </source>
</evidence>
<keyword evidence="2" id="KW-1133">Transmembrane helix</keyword>
<feature type="domain" description="PAS" evidence="3">
    <location>
        <begin position="521"/>
        <end position="591"/>
    </location>
</feature>
<dbReference type="Gene3D" id="3.30.450.20">
    <property type="entry name" value="PAS domain"/>
    <property type="match status" value="4"/>
</dbReference>
<keyword evidence="2" id="KW-0812">Transmembrane</keyword>
<dbReference type="CDD" id="cd01948">
    <property type="entry name" value="EAL"/>
    <property type="match status" value="1"/>
</dbReference>
<evidence type="ECO:0000259" key="4">
    <source>
        <dbReference type="PROSITE" id="PS50113"/>
    </source>
</evidence>
<dbReference type="PROSITE" id="PS50883">
    <property type="entry name" value="EAL"/>
    <property type="match status" value="1"/>
</dbReference>
<dbReference type="SMART" id="SM00091">
    <property type="entry name" value="PAS"/>
    <property type="match status" value="4"/>
</dbReference>
<dbReference type="InterPro" id="IPR001610">
    <property type="entry name" value="PAC"/>
</dbReference>
<dbReference type="Pfam" id="PF08447">
    <property type="entry name" value="PAS_3"/>
    <property type="match status" value="1"/>
</dbReference>
<sequence>MQAKLRAIIKKFMLAVLAGIYIIFCIAWGLILQSQDADSLTPTMQLLIWISVIALIAIICISAVLSIVLQKQRLNSQFNQQLLENQTEGVVACDANMQLLRFNCAAREWHGLDPLKIASSEWSQYYDLYDADGINRLSVEQIPLIRAFNGEIIKDVLIMIRAKGQAPRVVSCNGAAFYDDAGNKLGAIIVMRDMTAQLEQSRTLAQNEAIYREMFDANPIPMWVFNIKTLDFLAVNEAAVSLYGWSKQEFLSMTLLEMRPIEEQQRLLQLMPSFENNHIKSFGEWLHWKQDGSLIDVEITSHPIIFNEHAARLVQAYDITKRKLVELETQSTNRLLLMLSNVNKLIMHRLPLLEILHEACNIAVDDGGFRMAWIGLIDEQANKVNVISSAGETGSYIENLTIDLNKIEANQVSIEDLKNGPIATAISTAKYVVVDNIATDKRMTYWREVALGHGYKSMITLPLNTNGKVIGTLNLYMGEAGAFEPRVVDLLDQFANNVSFAVSASEADRAKQIAEDALQKSRTLFHTLAQSSPVGIFHTNAKGHFIYVNKSWSDITETKLEQATSNRWLNALYEEDRPRISAKWKEALSTKQTFNQEFRFIRADGKTVWVKGQAATEYDEHHHFMGFVGTITDITILKNNEEQHRMSRAVFENTREGIMVTDENSRIMMVNSAFTDITGYDSEEVINLSPKLLNSGRHDDSFFSDLWDILIQTGHWQGEMWNRRKNGEVYPQLMSISSIKNELGDTTNYVAVFADISNIKASEDQLEFLAHHDPLTHLPNRLMLLSRLDHAVEVARREGKMIALLMLDLDRFKNVNDSFGHLAGDELLQQVAKRLLNKLRAVDTVTRLGGDEFTILIEGINSQEDVSKIASSIITALEAPWTLSNNVEVRIGTSIGVSMFPGHGESALELLQHADAALYQAKNAGRGCIRYFSESLTQAARDRFHIESRLRQAIPNNELRVYYQPKVDIRSGRIIGAEALVRWQDPVDGLIMPFIFIGIAEETGLIKSLGEWVLAETCRQGKEWIDAGLLPLNLAVNLSAHQFHHGNIVRTLSDVLEITQFPAEYLELELTESILMQRESEMVETLNQLRSKGVSLSIDDFGTGYSSLAYLKTFPLDVLKIDRSFVMDIEKDEDDRAITATIIKIAHTLGLKVVAEGVETQQQLEFLDAHGCDMYQGYLMGKPMPAADFITLLKRINH</sequence>
<feature type="domain" description="PAC" evidence="4">
    <location>
        <begin position="716"/>
        <end position="768"/>
    </location>
</feature>
<dbReference type="Pfam" id="PF00563">
    <property type="entry name" value="EAL"/>
    <property type="match status" value="1"/>
</dbReference>
<dbReference type="InterPro" id="IPR035919">
    <property type="entry name" value="EAL_sf"/>
</dbReference>
<dbReference type="PROSITE" id="PS50887">
    <property type="entry name" value="GGDEF"/>
    <property type="match status" value="1"/>
</dbReference>
<dbReference type="Pfam" id="PF13185">
    <property type="entry name" value="GAF_2"/>
    <property type="match status" value="1"/>
</dbReference>
<dbReference type="KEGG" id="mpau:ZMTM_10580"/>
<feature type="transmembrane region" description="Helical" evidence="2">
    <location>
        <begin position="12"/>
        <end position="31"/>
    </location>
</feature>
<dbReference type="InterPro" id="IPR003018">
    <property type="entry name" value="GAF"/>
</dbReference>
<keyword evidence="2" id="KW-0472">Membrane</keyword>
<dbReference type="Pfam" id="PF00990">
    <property type="entry name" value="GGDEF"/>
    <property type="match status" value="1"/>
</dbReference>
<dbReference type="InterPro" id="IPR001633">
    <property type="entry name" value="EAL_dom"/>
</dbReference>
<dbReference type="CDD" id="cd00130">
    <property type="entry name" value="PAS"/>
    <property type="match status" value="3"/>
</dbReference>
<feature type="domain" description="PAS" evidence="3">
    <location>
        <begin position="643"/>
        <end position="687"/>
    </location>
</feature>
<feature type="domain" description="PAS" evidence="3">
    <location>
        <begin position="207"/>
        <end position="278"/>
    </location>
</feature>
<name>A0A8D5FZ04_9PROT</name>
<dbReference type="CDD" id="cd01949">
    <property type="entry name" value="GGDEF"/>
    <property type="match status" value="1"/>
</dbReference>
<dbReference type="PANTHER" id="PTHR44757">
    <property type="entry name" value="DIGUANYLATE CYCLASE DGCP"/>
    <property type="match status" value="1"/>
</dbReference>
<dbReference type="InterPro" id="IPR013655">
    <property type="entry name" value="PAS_fold_3"/>
</dbReference>
<dbReference type="SMART" id="SM00065">
    <property type="entry name" value="GAF"/>
    <property type="match status" value="1"/>
</dbReference>
<comment type="catalytic activity">
    <reaction evidence="1">
        <text>3',3'-c-di-GMP + H2O = 5'-phosphoguanylyl(3'-&gt;5')guanosine + H(+)</text>
        <dbReference type="Rhea" id="RHEA:24902"/>
        <dbReference type="ChEBI" id="CHEBI:15377"/>
        <dbReference type="ChEBI" id="CHEBI:15378"/>
        <dbReference type="ChEBI" id="CHEBI:58754"/>
        <dbReference type="ChEBI" id="CHEBI:58805"/>
        <dbReference type="EC" id="3.1.4.52"/>
    </reaction>
    <physiologicalReaction direction="left-to-right" evidence="1">
        <dbReference type="Rhea" id="RHEA:24903"/>
    </physiologicalReaction>
</comment>
<reference evidence="7" key="1">
    <citation type="journal article" date="2021" name="Arch. Microbiol.">
        <title>Methyloradius palustris gen. nov., sp. nov., a methanol-oxidizing bacterium isolated from snow.</title>
        <authorList>
            <person name="Miyadera T."/>
            <person name="Kojima H."/>
            <person name="Fukui M."/>
        </authorList>
    </citation>
    <scope>NUCLEOTIDE SEQUENCE</scope>
    <source>
        <strain evidence="7">Zm11</strain>
    </source>
</reference>